<reference evidence="9 10" key="1">
    <citation type="submission" date="2018-03" db="EMBL/GenBank/DDBJ databases">
        <title>Genomic Encyclopedia of Archaeal and Bacterial Type Strains, Phase II (KMG-II): from individual species to whole genera.</title>
        <authorList>
            <person name="Goeker M."/>
        </authorList>
    </citation>
    <scope>NUCLEOTIDE SEQUENCE [LARGE SCALE GENOMIC DNA]</scope>
    <source>
        <strain evidence="9 10">DSM 45211</strain>
    </source>
</reference>
<dbReference type="Proteomes" id="UP000243528">
    <property type="component" value="Unassembled WGS sequence"/>
</dbReference>
<evidence type="ECO:0000259" key="8">
    <source>
        <dbReference type="PROSITE" id="PS51900"/>
    </source>
</evidence>
<dbReference type="AlphaFoldDB" id="A0A2P8DZ68"/>
<comment type="caution">
    <text evidence="9">The sequence shown here is derived from an EMBL/GenBank/DDBJ whole genome shotgun (WGS) entry which is preliminary data.</text>
</comment>
<dbReference type="InterPro" id="IPR004107">
    <property type="entry name" value="Integrase_SAM-like_N"/>
</dbReference>
<dbReference type="CDD" id="cd01189">
    <property type="entry name" value="INT_ICEBs1_C_like"/>
    <property type="match status" value="1"/>
</dbReference>
<evidence type="ECO:0000259" key="7">
    <source>
        <dbReference type="PROSITE" id="PS51898"/>
    </source>
</evidence>
<dbReference type="SUPFAM" id="SSF56349">
    <property type="entry name" value="DNA breaking-rejoining enzymes"/>
    <property type="match status" value="1"/>
</dbReference>
<dbReference type="PROSITE" id="PS51898">
    <property type="entry name" value="TYR_RECOMBINASE"/>
    <property type="match status" value="1"/>
</dbReference>
<proteinExistence type="inferred from homology"/>
<feature type="domain" description="Core-binding (CB)" evidence="8">
    <location>
        <begin position="63"/>
        <end position="140"/>
    </location>
</feature>
<dbReference type="Pfam" id="PF14659">
    <property type="entry name" value="Phage_int_SAM_3"/>
    <property type="match status" value="1"/>
</dbReference>
<dbReference type="EMBL" id="PYGE01000010">
    <property type="protein sequence ID" value="PSL02510.1"/>
    <property type="molecule type" value="Genomic_DNA"/>
</dbReference>
<dbReference type="OrthoDB" id="1822491at2"/>
<organism evidence="9 10">
    <name type="scientific">Haloactinopolyspora alba</name>
    <dbReference type="NCBI Taxonomy" id="648780"/>
    <lineage>
        <taxon>Bacteria</taxon>
        <taxon>Bacillati</taxon>
        <taxon>Actinomycetota</taxon>
        <taxon>Actinomycetes</taxon>
        <taxon>Jiangellales</taxon>
        <taxon>Jiangellaceae</taxon>
        <taxon>Haloactinopolyspora</taxon>
    </lineage>
</organism>
<dbReference type="GO" id="GO:0006310">
    <property type="term" value="P:DNA recombination"/>
    <property type="evidence" value="ECO:0007669"/>
    <property type="project" value="UniProtKB-KW"/>
</dbReference>
<name>A0A2P8DZ68_9ACTN</name>
<protein>
    <submittedName>
        <fullName evidence="9">Site-specific recombinase XerD</fullName>
    </submittedName>
</protein>
<dbReference type="Pfam" id="PF00589">
    <property type="entry name" value="Phage_integrase"/>
    <property type="match status" value="1"/>
</dbReference>
<dbReference type="Gene3D" id="1.10.443.10">
    <property type="entry name" value="Intergrase catalytic core"/>
    <property type="match status" value="1"/>
</dbReference>
<dbReference type="InterPro" id="IPR010998">
    <property type="entry name" value="Integrase_recombinase_N"/>
</dbReference>
<evidence type="ECO:0000313" key="10">
    <source>
        <dbReference type="Proteomes" id="UP000243528"/>
    </source>
</evidence>
<evidence type="ECO:0000256" key="5">
    <source>
        <dbReference type="PROSITE-ProRule" id="PRU01248"/>
    </source>
</evidence>
<feature type="region of interest" description="Disordered" evidence="6">
    <location>
        <begin position="389"/>
        <end position="420"/>
    </location>
</feature>
<sequence length="420" mass="46213">MATIEAYTTRAGEKRYRVRYRTPDRSQTDKRGFRTKRDAEAFAATVEVSKLRGEYVAPGLARVTVGEWCETWYAGKTRLKATTRERYRGLLDLHVLPTWRTVPIGDVTHADVVAWVAKVAAARTRDDGTAMVSQAGKALRVLSQALKLAVRDGRLSRNPCEGVEAPRTAGKPRRYLNAGQVEKLAQAAHDAGETPDPAARLTRRACALFLAYCGPRWGEMAALRVCDVDFLRRRVSIDRNVVEVDGGRLEWTTPKTHERRTVPIPRFLVDELAGVVEGRAPDDLLFPTPRGAVMRNRGARVRWFDRAVVAAGLPAGLTPHELRHTSASLAVSAGANVKSVQRMLGHKSAAMTLDVYADLFDDDLEAVADRLDEIAAKARTVTLDAGQSRQSVGKMWARRGSGESENRPQLAPVQVKGGSE</sequence>
<dbReference type="InterPro" id="IPR044068">
    <property type="entry name" value="CB"/>
</dbReference>
<keyword evidence="3 5" id="KW-0238">DNA-binding</keyword>
<evidence type="ECO:0000256" key="2">
    <source>
        <dbReference type="ARBA" id="ARBA00022908"/>
    </source>
</evidence>
<gene>
    <name evidence="9" type="ORF">CLV30_110164</name>
</gene>
<dbReference type="InterPro" id="IPR013762">
    <property type="entry name" value="Integrase-like_cat_sf"/>
</dbReference>
<accession>A0A2P8DZ68</accession>
<keyword evidence="4" id="KW-0233">DNA recombination</keyword>
<evidence type="ECO:0000256" key="1">
    <source>
        <dbReference type="ARBA" id="ARBA00008857"/>
    </source>
</evidence>
<evidence type="ECO:0000256" key="3">
    <source>
        <dbReference type="ARBA" id="ARBA00023125"/>
    </source>
</evidence>
<dbReference type="PANTHER" id="PTHR30349:SF64">
    <property type="entry name" value="PROPHAGE INTEGRASE INTD-RELATED"/>
    <property type="match status" value="1"/>
</dbReference>
<dbReference type="RefSeq" id="WP_106538018.1">
    <property type="nucleotide sequence ID" value="NZ_PYGE01000010.1"/>
</dbReference>
<dbReference type="PROSITE" id="PS51900">
    <property type="entry name" value="CB"/>
    <property type="match status" value="1"/>
</dbReference>
<keyword evidence="10" id="KW-1185">Reference proteome</keyword>
<evidence type="ECO:0000256" key="4">
    <source>
        <dbReference type="ARBA" id="ARBA00023172"/>
    </source>
</evidence>
<dbReference type="InterPro" id="IPR002104">
    <property type="entry name" value="Integrase_catalytic"/>
</dbReference>
<dbReference type="GO" id="GO:0003677">
    <property type="term" value="F:DNA binding"/>
    <property type="evidence" value="ECO:0007669"/>
    <property type="project" value="UniProtKB-UniRule"/>
</dbReference>
<feature type="domain" description="Tyr recombinase" evidence="7">
    <location>
        <begin position="171"/>
        <end position="369"/>
    </location>
</feature>
<dbReference type="Gene3D" id="1.10.150.130">
    <property type="match status" value="1"/>
</dbReference>
<evidence type="ECO:0000256" key="6">
    <source>
        <dbReference type="SAM" id="MobiDB-lite"/>
    </source>
</evidence>
<comment type="similarity">
    <text evidence="1">Belongs to the 'phage' integrase family.</text>
</comment>
<dbReference type="InterPro" id="IPR011010">
    <property type="entry name" value="DNA_brk_join_enz"/>
</dbReference>
<evidence type="ECO:0000313" key="9">
    <source>
        <dbReference type="EMBL" id="PSL02510.1"/>
    </source>
</evidence>
<dbReference type="InterPro" id="IPR050090">
    <property type="entry name" value="Tyrosine_recombinase_XerCD"/>
</dbReference>
<keyword evidence="2" id="KW-0229">DNA integration</keyword>
<dbReference type="GO" id="GO:0015074">
    <property type="term" value="P:DNA integration"/>
    <property type="evidence" value="ECO:0007669"/>
    <property type="project" value="UniProtKB-KW"/>
</dbReference>
<dbReference type="PANTHER" id="PTHR30349">
    <property type="entry name" value="PHAGE INTEGRASE-RELATED"/>
    <property type="match status" value="1"/>
</dbReference>